<evidence type="ECO:0000313" key="2">
    <source>
        <dbReference type="Proteomes" id="UP001163321"/>
    </source>
</evidence>
<sequence>MRTWASLPFNSSVPYPTRAPLTWFFEVVGATPAMEECEQLRAVAFPKKKATKEYIPERVLPRDGASSFMIEIHERQVTPPTR</sequence>
<accession>A0ACC0VW81</accession>
<dbReference type="EMBL" id="CM047585">
    <property type="protein sequence ID" value="KAI9910762.1"/>
    <property type="molecule type" value="Genomic_DNA"/>
</dbReference>
<gene>
    <name evidence="1" type="ORF">PsorP6_010468</name>
</gene>
<name>A0ACC0VW81_9STRA</name>
<comment type="caution">
    <text evidence="1">The sequence shown here is derived from an EMBL/GenBank/DDBJ whole genome shotgun (WGS) entry which is preliminary data.</text>
</comment>
<keyword evidence="2" id="KW-1185">Reference proteome</keyword>
<protein>
    <submittedName>
        <fullName evidence="1">Uncharacterized protein</fullName>
    </submittedName>
</protein>
<organism evidence="1 2">
    <name type="scientific">Peronosclerospora sorghi</name>
    <dbReference type="NCBI Taxonomy" id="230839"/>
    <lineage>
        <taxon>Eukaryota</taxon>
        <taxon>Sar</taxon>
        <taxon>Stramenopiles</taxon>
        <taxon>Oomycota</taxon>
        <taxon>Peronosporomycetes</taxon>
        <taxon>Peronosporales</taxon>
        <taxon>Peronosporaceae</taxon>
        <taxon>Peronosclerospora</taxon>
    </lineage>
</organism>
<reference evidence="1 2" key="1">
    <citation type="journal article" date="2022" name="bioRxiv">
        <title>The genome of the oomycete Peronosclerospora sorghi, a cosmopolitan pathogen of maize and sorghum, is inflated with dispersed pseudogenes.</title>
        <authorList>
            <person name="Fletcher K."/>
            <person name="Martin F."/>
            <person name="Isakeit T."/>
            <person name="Cavanaugh K."/>
            <person name="Magill C."/>
            <person name="Michelmore R."/>
        </authorList>
    </citation>
    <scope>NUCLEOTIDE SEQUENCE [LARGE SCALE GENOMIC DNA]</scope>
    <source>
        <strain evidence="1">P6</strain>
    </source>
</reference>
<evidence type="ECO:0000313" key="1">
    <source>
        <dbReference type="EMBL" id="KAI9910762.1"/>
    </source>
</evidence>
<dbReference type="Proteomes" id="UP001163321">
    <property type="component" value="Chromosome 6"/>
</dbReference>
<proteinExistence type="predicted"/>